<feature type="domain" description="Cyanovirin-N" evidence="1">
    <location>
        <begin position="2"/>
        <end position="107"/>
    </location>
</feature>
<accession>A0A7R7WHY7</accession>
<dbReference type="InterPro" id="IPR036673">
    <property type="entry name" value="Cyanovirin-N_sf"/>
</dbReference>
<dbReference type="GeneID" id="64964170"/>
<evidence type="ECO:0000259" key="1">
    <source>
        <dbReference type="SMART" id="SM01111"/>
    </source>
</evidence>
<dbReference type="InterPro" id="IPR011058">
    <property type="entry name" value="Cyanovirin-N"/>
</dbReference>
<dbReference type="Gene3D" id="2.30.60.10">
    <property type="entry name" value="Cyanovirin-N"/>
    <property type="match status" value="1"/>
</dbReference>
<reference evidence="2" key="2">
    <citation type="submission" date="2021-02" db="EMBL/GenBank/DDBJ databases">
        <title>Aspergillus luchuensis mut. kawachii IFO 4304 genome sequence.</title>
        <authorList>
            <person name="Mori K."/>
            <person name="Kadooka C."/>
            <person name="Goto M."/>
            <person name="Futagami T."/>
        </authorList>
    </citation>
    <scope>NUCLEOTIDE SEQUENCE</scope>
    <source>
        <strain evidence="2">IFO 4308</strain>
    </source>
</reference>
<evidence type="ECO:0000313" key="2">
    <source>
        <dbReference type="EMBL" id="BCS02849.1"/>
    </source>
</evidence>
<dbReference type="PANTHER" id="PTHR42076">
    <property type="entry name" value="CYANOVIRIN-N HOMOLOG"/>
    <property type="match status" value="1"/>
</dbReference>
<dbReference type="RefSeq" id="XP_041546611.1">
    <property type="nucleotide sequence ID" value="XM_041693313.1"/>
</dbReference>
<sequence length="179" mass="20883">MSFHNSCQNIHLIHEPGATFLHAEVRRANGEYVARKIRLDRHIGNTDGWFLWGGSNFTETANDIQLEHTGRGPKLTAYLRKRDGGYRELQGLYLADKIANENGELVFKVRLLIYHYYLMCSWGRFRLTWWAIIGTLDTLLVSSTENGRYEEVTSSKGYGVILYDWRYCIANDELFYYIN</sequence>
<dbReference type="KEGG" id="aluc:AKAW2_61113A"/>
<proteinExistence type="predicted"/>
<name>A0A7R7WHY7_ASPKA</name>
<dbReference type="Pfam" id="PF08881">
    <property type="entry name" value="CVNH"/>
    <property type="match status" value="1"/>
</dbReference>
<organism evidence="2 3">
    <name type="scientific">Aspergillus kawachii</name>
    <name type="common">White koji mold</name>
    <name type="synonym">Aspergillus awamori var. kawachi</name>
    <dbReference type="NCBI Taxonomy" id="1069201"/>
    <lineage>
        <taxon>Eukaryota</taxon>
        <taxon>Fungi</taxon>
        <taxon>Dikarya</taxon>
        <taxon>Ascomycota</taxon>
        <taxon>Pezizomycotina</taxon>
        <taxon>Eurotiomycetes</taxon>
        <taxon>Eurotiomycetidae</taxon>
        <taxon>Eurotiales</taxon>
        <taxon>Aspergillaceae</taxon>
        <taxon>Aspergillus</taxon>
        <taxon>Aspergillus subgen. Circumdati</taxon>
    </lineage>
</organism>
<dbReference type="AlphaFoldDB" id="A0A7R7WHY7"/>
<dbReference type="EMBL" id="AP024430">
    <property type="protein sequence ID" value="BCS02849.1"/>
    <property type="molecule type" value="Genomic_DNA"/>
</dbReference>
<evidence type="ECO:0000313" key="3">
    <source>
        <dbReference type="Proteomes" id="UP000661280"/>
    </source>
</evidence>
<dbReference type="Proteomes" id="UP000661280">
    <property type="component" value="Chromosome 6"/>
</dbReference>
<protein>
    <recommendedName>
        <fullName evidence="1">Cyanovirin-N domain-containing protein</fullName>
    </recommendedName>
</protein>
<dbReference type="SMART" id="SM01111">
    <property type="entry name" value="CVNH"/>
    <property type="match status" value="1"/>
</dbReference>
<dbReference type="PANTHER" id="PTHR42076:SF1">
    <property type="entry name" value="CYANOVIRIN-N DOMAIN-CONTAINING PROTEIN"/>
    <property type="match status" value="1"/>
</dbReference>
<gene>
    <name evidence="2" type="ORF">AKAW2_61113A</name>
</gene>
<keyword evidence="3" id="KW-1185">Reference proteome</keyword>
<dbReference type="SUPFAM" id="SSF51322">
    <property type="entry name" value="Cyanovirin-N"/>
    <property type="match status" value="1"/>
</dbReference>
<dbReference type="OrthoDB" id="2441380at2759"/>
<reference evidence="2" key="1">
    <citation type="submission" date="2021-01" db="EMBL/GenBank/DDBJ databases">
        <authorList>
            <consortium name="Aspergillus luchuensis mut. kawachii IFO 4304 genome sequencing consortium"/>
            <person name="Kazuki M."/>
            <person name="Futagami T."/>
        </authorList>
    </citation>
    <scope>NUCLEOTIDE SEQUENCE</scope>
    <source>
        <strain evidence="2">IFO 4308</strain>
    </source>
</reference>